<comment type="caution">
    <text evidence="1">The sequence shown here is derived from an EMBL/GenBank/DDBJ whole genome shotgun (WGS) entry which is preliminary data.</text>
</comment>
<keyword evidence="2" id="KW-1185">Reference proteome</keyword>
<gene>
    <name evidence="1" type="ORF">ACFQE1_18170</name>
</gene>
<evidence type="ECO:0000313" key="1">
    <source>
        <dbReference type="EMBL" id="MFC6726254.1"/>
    </source>
</evidence>
<name>A0ABD5S3G6_9EURY</name>
<dbReference type="AlphaFoldDB" id="A0ABD5S3G6"/>
<protein>
    <submittedName>
        <fullName evidence="1">DUF2209 family protein</fullName>
    </submittedName>
</protein>
<organism evidence="1 2">
    <name type="scientific">Halobium palmae</name>
    <dbReference type="NCBI Taxonomy" id="1776492"/>
    <lineage>
        <taxon>Archaea</taxon>
        <taxon>Methanobacteriati</taxon>
        <taxon>Methanobacteriota</taxon>
        <taxon>Stenosarchaea group</taxon>
        <taxon>Halobacteria</taxon>
        <taxon>Halobacteriales</taxon>
        <taxon>Haloferacaceae</taxon>
        <taxon>Halobium</taxon>
    </lineage>
</organism>
<reference evidence="1 2" key="1">
    <citation type="journal article" date="2019" name="Int. J. Syst. Evol. Microbiol.">
        <title>The Global Catalogue of Microorganisms (GCM) 10K type strain sequencing project: providing services to taxonomists for standard genome sequencing and annotation.</title>
        <authorList>
            <consortium name="The Broad Institute Genomics Platform"/>
            <consortium name="The Broad Institute Genome Sequencing Center for Infectious Disease"/>
            <person name="Wu L."/>
            <person name="Ma J."/>
        </authorList>
    </citation>
    <scope>NUCLEOTIDE SEQUENCE [LARGE SCALE GENOMIC DNA]</scope>
    <source>
        <strain evidence="1 2">NBRC 111368</strain>
    </source>
</reference>
<sequence>MSGRHEEAGEYLMVAAAVHARVDSNRIRRVEGIGFATSRERPTL</sequence>
<evidence type="ECO:0000313" key="2">
    <source>
        <dbReference type="Proteomes" id="UP001596328"/>
    </source>
</evidence>
<feature type="non-terminal residue" evidence="1">
    <location>
        <position position="44"/>
    </location>
</feature>
<dbReference type="InterPro" id="IPR014514">
    <property type="entry name" value="UCP021940"/>
</dbReference>
<dbReference type="Proteomes" id="UP001596328">
    <property type="component" value="Unassembled WGS sequence"/>
</dbReference>
<proteinExistence type="predicted"/>
<dbReference type="EMBL" id="JBHSWU010000985">
    <property type="protein sequence ID" value="MFC6726254.1"/>
    <property type="molecule type" value="Genomic_DNA"/>
</dbReference>
<accession>A0ABD5S3G6</accession>
<dbReference type="Pfam" id="PF09974">
    <property type="entry name" value="DUF2209"/>
    <property type="match status" value="1"/>
</dbReference>